<evidence type="ECO:0000313" key="1">
    <source>
        <dbReference type="EMBL" id="KAK6496245.1"/>
    </source>
</evidence>
<evidence type="ECO:0000313" key="2">
    <source>
        <dbReference type="Proteomes" id="UP001370758"/>
    </source>
</evidence>
<protein>
    <submittedName>
        <fullName evidence="1">Uncharacterized protein</fullName>
    </submittedName>
</protein>
<sequence>MHLPLNTDRINVVRFSNAGKRLDVVLGVRTLLEGRPLCRSRRMEAITTNREGSPRV</sequence>
<keyword evidence="2" id="KW-1185">Reference proteome</keyword>
<name>A0AAV9VST7_9PEZI</name>
<organism evidence="1 2">
    <name type="scientific">Arthrobotrys musiformis</name>
    <dbReference type="NCBI Taxonomy" id="47236"/>
    <lineage>
        <taxon>Eukaryota</taxon>
        <taxon>Fungi</taxon>
        <taxon>Dikarya</taxon>
        <taxon>Ascomycota</taxon>
        <taxon>Pezizomycotina</taxon>
        <taxon>Orbiliomycetes</taxon>
        <taxon>Orbiliales</taxon>
        <taxon>Orbiliaceae</taxon>
        <taxon>Arthrobotrys</taxon>
    </lineage>
</organism>
<accession>A0AAV9VST7</accession>
<dbReference type="EMBL" id="JAVHJL010000011">
    <property type="protein sequence ID" value="KAK6496245.1"/>
    <property type="molecule type" value="Genomic_DNA"/>
</dbReference>
<dbReference type="AlphaFoldDB" id="A0AAV9VST7"/>
<comment type="caution">
    <text evidence="1">The sequence shown here is derived from an EMBL/GenBank/DDBJ whole genome shotgun (WGS) entry which is preliminary data.</text>
</comment>
<reference evidence="1 2" key="1">
    <citation type="submission" date="2023-08" db="EMBL/GenBank/DDBJ databases">
        <authorList>
            <person name="Palmer J.M."/>
        </authorList>
    </citation>
    <scope>NUCLEOTIDE SEQUENCE [LARGE SCALE GENOMIC DNA]</scope>
    <source>
        <strain evidence="1 2">TWF481</strain>
    </source>
</reference>
<proteinExistence type="predicted"/>
<gene>
    <name evidence="1" type="ORF">TWF481_002270</name>
</gene>
<dbReference type="Proteomes" id="UP001370758">
    <property type="component" value="Unassembled WGS sequence"/>
</dbReference>